<dbReference type="AlphaFoldDB" id="A0A4R7VYR0"/>
<name>A0A4R7VYR0_9PSEU</name>
<dbReference type="EMBL" id="SOCP01000003">
    <property type="protein sequence ID" value="TDV54905.1"/>
    <property type="molecule type" value="Genomic_DNA"/>
</dbReference>
<accession>A0A4R7VYR0</accession>
<evidence type="ECO:0000313" key="2">
    <source>
        <dbReference type="Proteomes" id="UP000294927"/>
    </source>
</evidence>
<gene>
    <name evidence="1" type="ORF">CLV71_103146</name>
</gene>
<keyword evidence="2" id="KW-1185">Reference proteome</keyword>
<sequence length="41" mass="4540">MPDELLAALFAGWRNDIDSVPYAHQPECDRLVRALLPDSGS</sequence>
<organism evidence="1 2">
    <name type="scientific">Actinophytocola oryzae</name>
    <dbReference type="NCBI Taxonomy" id="502181"/>
    <lineage>
        <taxon>Bacteria</taxon>
        <taxon>Bacillati</taxon>
        <taxon>Actinomycetota</taxon>
        <taxon>Actinomycetes</taxon>
        <taxon>Pseudonocardiales</taxon>
        <taxon>Pseudonocardiaceae</taxon>
    </lineage>
</organism>
<reference evidence="1 2" key="1">
    <citation type="submission" date="2019-03" db="EMBL/GenBank/DDBJ databases">
        <title>Genomic Encyclopedia of Archaeal and Bacterial Type Strains, Phase II (KMG-II): from individual species to whole genera.</title>
        <authorList>
            <person name="Goeker M."/>
        </authorList>
    </citation>
    <scope>NUCLEOTIDE SEQUENCE [LARGE SCALE GENOMIC DNA]</scope>
    <source>
        <strain evidence="1 2">DSM 45499</strain>
    </source>
</reference>
<proteinExistence type="predicted"/>
<dbReference type="Proteomes" id="UP000294927">
    <property type="component" value="Unassembled WGS sequence"/>
</dbReference>
<evidence type="ECO:0000313" key="1">
    <source>
        <dbReference type="EMBL" id="TDV54905.1"/>
    </source>
</evidence>
<dbReference type="RefSeq" id="WP_279588716.1">
    <property type="nucleotide sequence ID" value="NZ_SOCP01000003.1"/>
</dbReference>
<comment type="caution">
    <text evidence="1">The sequence shown here is derived from an EMBL/GenBank/DDBJ whole genome shotgun (WGS) entry which is preliminary data.</text>
</comment>
<protein>
    <submittedName>
        <fullName evidence="1">Uncharacterized protein</fullName>
    </submittedName>
</protein>